<feature type="chain" id="PRO_5016896198" evidence="1">
    <location>
        <begin position="21"/>
        <end position="186"/>
    </location>
</feature>
<dbReference type="RefSeq" id="WP_172476478.1">
    <property type="nucleotide sequence ID" value="NZ_CAWOLO010000009.1"/>
</dbReference>
<dbReference type="InterPro" id="IPR036761">
    <property type="entry name" value="TTHA0802/YceI-like_sf"/>
</dbReference>
<dbReference type="Gene3D" id="2.40.128.110">
    <property type="entry name" value="Lipid/polyisoprenoid-binding, YceI-like"/>
    <property type="match status" value="1"/>
</dbReference>
<evidence type="ECO:0000313" key="4">
    <source>
        <dbReference type="EMBL" id="TCU84481.1"/>
    </source>
</evidence>
<feature type="signal peptide" evidence="1">
    <location>
        <begin position="1"/>
        <end position="20"/>
    </location>
</feature>
<dbReference type="Proteomes" id="UP000295794">
    <property type="component" value="Unassembled WGS sequence"/>
</dbReference>
<dbReference type="EMBL" id="SMBT01000009">
    <property type="protein sequence ID" value="TCU84481.1"/>
    <property type="molecule type" value="Genomic_DNA"/>
</dbReference>
<protein>
    <submittedName>
        <fullName evidence="4">Polyisoprenoid-binding protein YceI</fullName>
    </submittedName>
    <submittedName>
        <fullName evidence="3">Uncharacterized conserved protein</fullName>
    </submittedName>
</protein>
<keyword evidence="6" id="KW-1185">Reference proteome</keyword>
<evidence type="ECO:0000313" key="3">
    <source>
        <dbReference type="EMBL" id="STQ89946.1"/>
    </source>
</evidence>
<reference evidence="4 6" key="2">
    <citation type="submission" date="2019-03" db="EMBL/GenBank/DDBJ databases">
        <title>Genomic Encyclopedia of Type Strains, Phase IV (KMG-IV): sequencing the most valuable type-strain genomes for metagenomic binning, comparative biology and taxonomic classification.</title>
        <authorList>
            <person name="Goeker M."/>
        </authorList>
    </citation>
    <scope>NUCLEOTIDE SEQUENCE [LARGE SCALE GENOMIC DNA]</scope>
    <source>
        <strain evidence="4 6">DSM 3764</strain>
    </source>
</reference>
<dbReference type="InterPro" id="IPR007372">
    <property type="entry name" value="Lipid/polyisoprenoid-bd_YceI"/>
</dbReference>
<evidence type="ECO:0000313" key="6">
    <source>
        <dbReference type="Proteomes" id="UP000295794"/>
    </source>
</evidence>
<dbReference type="PANTHER" id="PTHR34406:SF1">
    <property type="entry name" value="PROTEIN YCEI"/>
    <property type="match status" value="1"/>
</dbReference>
<dbReference type="EMBL" id="UGHR01000001">
    <property type="protein sequence ID" value="STQ89946.1"/>
    <property type="molecule type" value="Genomic_DNA"/>
</dbReference>
<dbReference type="AlphaFoldDB" id="A0A377Q3U1"/>
<dbReference type="Pfam" id="PF04264">
    <property type="entry name" value="YceI"/>
    <property type="match status" value="1"/>
</dbReference>
<evidence type="ECO:0000256" key="1">
    <source>
        <dbReference type="SAM" id="SignalP"/>
    </source>
</evidence>
<dbReference type="PANTHER" id="PTHR34406">
    <property type="entry name" value="PROTEIN YCEI"/>
    <property type="match status" value="1"/>
</dbReference>
<evidence type="ECO:0000313" key="5">
    <source>
        <dbReference type="Proteomes" id="UP000255108"/>
    </source>
</evidence>
<dbReference type="SUPFAM" id="SSF101874">
    <property type="entry name" value="YceI-like"/>
    <property type="match status" value="1"/>
</dbReference>
<feature type="domain" description="Lipid/polyisoprenoid-binding YceI-like" evidence="2">
    <location>
        <begin position="21"/>
        <end position="181"/>
    </location>
</feature>
<sequence>MIRHILSATLLTALSFSANAAQTLVTQKSKIDFSFKQMGVSVDGGFKNFSAKVDFDPNKPEKAQAEISVELASIDVGGSDGNTEAKKKPWFDVASFPKATFVASSIKGLGNNKFEAKGKLTIKGISRDVTTQLTAKPEAGNLIVEGNLPILRLQYKLGEGVWADTETVADQVIIKFKIALAGTAGK</sequence>
<gene>
    <name evidence="3" type="primary">yceI_2</name>
    <name evidence="4" type="ORF">EV682_1092</name>
    <name evidence="3" type="ORF">NCTC11159_01002</name>
</gene>
<evidence type="ECO:0000259" key="2">
    <source>
        <dbReference type="SMART" id="SM00867"/>
    </source>
</evidence>
<organism evidence="3 5">
    <name type="scientific">Iodobacter fluviatilis</name>
    <dbReference type="NCBI Taxonomy" id="537"/>
    <lineage>
        <taxon>Bacteria</taxon>
        <taxon>Pseudomonadati</taxon>
        <taxon>Pseudomonadota</taxon>
        <taxon>Betaproteobacteria</taxon>
        <taxon>Neisseriales</taxon>
        <taxon>Chitinibacteraceae</taxon>
        <taxon>Iodobacter</taxon>
    </lineage>
</organism>
<accession>A0A377Q3U1</accession>
<reference evidence="3 5" key="1">
    <citation type="submission" date="2018-06" db="EMBL/GenBank/DDBJ databases">
        <authorList>
            <consortium name="Pathogen Informatics"/>
            <person name="Doyle S."/>
        </authorList>
    </citation>
    <scope>NUCLEOTIDE SEQUENCE [LARGE SCALE GENOMIC DNA]</scope>
    <source>
        <strain evidence="3 5">NCTC11159</strain>
    </source>
</reference>
<dbReference type="SMART" id="SM00867">
    <property type="entry name" value="YceI"/>
    <property type="match status" value="1"/>
</dbReference>
<keyword evidence="1" id="KW-0732">Signal</keyword>
<dbReference type="Proteomes" id="UP000255108">
    <property type="component" value="Unassembled WGS sequence"/>
</dbReference>
<name>A0A377Q3U1_9NEIS</name>
<proteinExistence type="predicted"/>